<dbReference type="EMBL" id="UGVI01000001">
    <property type="protein sequence ID" value="SUE13280.1"/>
    <property type="molecule type" value="Genomic_DNA"/>
</dbReference>
<accession>A0A379LTA9</accession>
<protein>
    <submittedName>
        <fullName evidence="3">Uncharacterized protein</fullName>
    </submittedName>
</protein>
<reference evidence="3 4" key="1">
    <citation type="submission" date="2018-06" db="EMBL/GenBank/DDBJ databases">
        <authorList>
            <consortium name="Pathogen Informatics"/>
            <person name="Doyle S."/>
        </authorList>
    </citation>
    <scope>NUCLEOTIDE SEQUENCE [LARGE SCALE GENOMIC DNA]</scope>
    <source>
        <strain evidence="3 4">NCTC13296</strain>
    </source>
</reference>
<evidence type="ECO:0000259" key="1">
    <source>
        <dbReference type="Pfam" id="PF22551"/>
    </source>
</evidence>
<keyword evidence="4" id="KW-1185">Reference proteome</keyword>
<feature type="domain" description="TY-Chap central" evidence="1">
    <location>
        <begin position="212"/>
        <end position="338"/>
    </location>
</feature>
<proteinExistence type="predicted"/>
<dbReference type="Pfam" id="PF22554">
    <property type="entry name" value="Chap-C"/>
    <property type="match status" value="1"/>
</dbReference>
<evidence type="ECO:0000259" key="2">
    <source>
        <dbReference type="Pfam" id="PF22554"/>
    </source>
</evidence>
<dbReference type="InterPro" id="IPR054343">
    <property type="entry name" value="TY-Chap_M"/>
</dbReference>
<organism evidence="3 4">
    <name type="scientific">Rhodococcus gordoniae</name>
    <dbReference type="NCBI Taxonomy" id="223392"/>
    <lineage>
        <taxon>Bacteria</taxon>
        <taxon>Bacillati</taxon>
        <taxon>Actinomycetota</taxon>
        <taxon>Actinomycetes</taxon>
        <taxon>Mycobacteriales</taxon>
        <taxon>Nocardiaceae</taxon>
        <taxon>Rhodococcus</taxon>
    </lineage>
</organism>
<dbReference type="AlphaFoldDB" id="A0A379LTA9"/>
<evidence type="ECO:0000313" key="4">
    <source>
        <dbReference type="Proteomes" id="UP000254569"/>
    </source>
</evidence>
<dbReference type="Pfam" id="PF22551">
    <property type="entry name" value="TY-Chap1"/>
    <property type="match status" value="1"/>
</dbReference>
<dbReference type="InterPro" id="IPR054342">
    <property type="entry name" value="TY-Chap_C"/>
</dbReference>
<feature type="domain" description="TY-Chap C-terminal" evidence="2">
    <location>
        <begin position="363"/>
        <end position="451"/>
    </location>
</feature>
<dbReference type="Proteomes" id="UP000254569">
    <property type="component" value="Unassembled WGS sequence"/>
</dbReference>
<gene>
    <name evidence="3" type="ORF">NCTC13296_00088</name>
</gene>
<sequence>MSLSSDLSEQAYFPLMSGIRTDDVLVPDGRLLGVRPWEERRTEGWLAFKNWLAKETELFKEPSSITLMGVMDDREVRLGVEIGSSSGTARLSIAPESVTADQVERLMKRREWSVRHAPSERGAETKDKTVVEYRASRPTALGTGLLADVVDIFQHVFKVPHADGITLRMTFRLTGRVRASQFVQSTLPIIGGRLSSITEDEVNTAVFARDQDDLGRIVYRHLCRILGRAPKIDKANSWEFSLGSRTVHTRVSPTYPRVILIVPAVPKPFGLKEFPKRHVELVVKTAYLRLLEHENSLSAMIDIPAYPFVPRHFDDAIDNLHTFFNRLASEYSMSTEGSMRYRAIFPEVGKTATEPKSSEEDDPLPPALQALTHLDEDGTGTLDPHHVAHVCGHDRDAILAYLRIVQEQEIDWRSGADEATADGDEEEAAAQNHEADGWANTYRHLRSALEVTVLPGGKGSCVHCEVPMATAVSSS</sequence>
<name>A0A379LTA9_9NOCA</name>
<evidence type="ECO:0000313" key="3">
    <source>
        <dbReference type="EMBL" id="SUE13280.1"/>
    </source>
</evidence>